<name>A0AAV8VGC8_9CUCU</name>
<evidence type="ECO:0000313" key="7">
    <source>
        <dbReference type="Proteomes" id="UP001159042"/>
    </source>
</evidence>
<sequence>MVKETNSSIKKKRKTTGTDNDAETDIYKKVVDFEEKESTNRESSMDASIYFSMCQDIKATLKDIYERKCLKTVDVTGNKEGLTDICIKLCIIKKLNRIDKIKHVFGKETLSAEKQKCDSIKLSYQNLVYELHHLVAETNKCLAFKSKDEEIELVSFEEFMKEAPESLTQKFKNYSESNAEERHNLRLARLEWELTQRKNLAEMCKSLVEEQKKLEQDIVERKEKLNMLRPLLMNIINATKPLQEHLDVAFDQLRGEHKLAFLLPDPLYIFYVNVVSYKNVYNLSLVINILGDQDEAMVFKEAQEVSTSSQNDEDSEQESDLPEVEEVVEVKKRRHRKSVQQVDPMEEKKKQLLERHPLSVEIIASIEKGPSITATFHYYTKLKIITVTSKVNIPSNITANTAREILSGDNILGELKEGDFGTDSPSPTTPFQLKKIGVNSYQSLVAEIGYAYTWAQGVCGLDFLSKQKLDSDSVSSANVESVVKVLLKRLAARNDLAKQLQQLEQNIIPKIPTSVEAPSNPVSALVKWSSTTYPSFCQSEFTQSLVEEELVSSSDLYYSATIRRGNANMQALIVLKNNYPEVPPILSLCLNYNGAYHSANCDDIRDLERILNTEWKRGEASSSWLLSAQIYYLCCYMDVYLESVDPKVFPQNSMFLKSICGRNRKRPFKFTKVGTGLFSQY</sequence>
<dbReference type="InterPro" id="IPR019163">
    <property type="entry name" value="THO_Thoc5"/>
</dbReference>
<evidence type="ECO:0000256" key="5">
    <source>
        <dbReference type="SAM" id="MobiDB-lite"/>
    </source>
</evidence>
<keyword evidence="7" id="KW-1185">Reference proteome</keyword>
<feature type="compositionally biased region" description="Acidic residues" evidence="5">
    <location>
        <begin position="311"/>
        <end position="323"/>
    </location>
</feature>
<evidence type="ECO:0000256" key="1">
    <source>
        <dbReference type="ARBA" id="ARBA00004123"/>
    </source>
</evidence>
<comment type="caution">
    <text evidence="6">The sequence shown here is derived from an EMBL/GenBank/DDBJ whole genome shotgun (WGS) entry which is preliminary data.</text>
</comment>
<evidence type="ECO:0000256" key="3">
    <source>
        <dbReference type="ARBA" id="ARBA00023242"/>
    </source>
</evidence>
<accession>A0AAV8VGC8</accession>
<keyword evidence="4" id="KW-0175">Coiled coil</keyword>
<dbReference type="Proteomes" id="UP001159042">
    <property type="component" value="Unassembled WGS sequence"/>
</dbReference>
<dbReference type="GO" id="GO:0003729">
    <property type="term" value="F:mRNA binding"/>
    <property type="evidence" value="ECO:0007669"/>
    <property type="project" value="TreeGrafter"/>
</dbReference>
<evidence type="ECO:0008006" key="8">
    <source>
        <dbReference type="Google" id="ProtNLM"/>
    </source>
</evidence>
<dbReference type="AlphaFoldDB" id="A0AAV8VGC8"/>
<dbReference type="GO" id="GO:0000445">
    <property type="term" value="C:THO complex part of transcription export complex"/>
    <property type="evidence" value="ECO:0007669"/>
    <property type="project" value="TreeGrafter"/>
</dbReference>
<comment type="similarity">
    <text evidence="2">Belongs to the THOC5 family.</text>
</comment>
<proteinExistence type="inferred from homology"/>
<evidence type="ECO:0000256" key="4">
    <source>
        <dbReference type="SAM" id="Coils"/>
    </source>
</evidence>
<dbReference type="PANTHER" id="PTHR13375">
    <property type="entry name" value="FMS INTERACTING PROTEIN"/>
    <property type="match status" value="1"/>
</dbReference>
<dbReference type="EMBL" id="JANEYG010000099">
    <property type="protein sequence ID" value="KAJ8913238.1"/>
    <property type="molecule type" value="Genomic_DNA"/>
</dbReference>
<organism evidence="6 7">
    <name type="scientific">Exocentrus adspersus</name>
    <dbReference type="NCBI Taxonomy" id="1586481"/>
    <lineage>
        <taxon>Eukaryota</taxon>
        <taxon>Metazoa</taxon>
        <taxon>Ecdysozoa</taxon>
        <taxon>Arthropoda</taxon>
        <taxon>Hexapoda</taxon>
        <taxon>Insecta</taxon>
        <taxon>Pterygota</taxon>
        <taxon>Neoptera</taxon>
        <taxon>Endopterygota</taxon>
        <taxon>Coleoptera</taxon>
        <taxon>Polyphaga</taxon>
        <taxon>Cucujiformia</taxon>
        <taxon>Chrysomeloidea</taxon>
        <taxon>Cerambycidae</taxon>
        <taxon>Lamiinae</taxon>
        <taxon>Acanthocinini</taxon>
        <taxon>Exocentrus</taxon>
    </lineage>
</organism>
<keyword evidence="3" id="KW-0539">Nucleus</keyword>
<gene>
    <name evidence="6" type="ORF">NQ315_016181</name>
</gene>
<protein>
    <recommendedName>
        <fullName evidence="8">THO complex subunit 5</fullName>
    </recommendedName>
</protein>
<evidence type="ECO:0000313" key="6">
    <source>
        <dbReference type="EMBL" id="KAJ8913238.1"/>
    </source>
</evidence>
<feature type="region of interest" description="Disordered" evidence="5">
    <location>
        <begin position="1"/>
        <end position="20"/>
    </location>
</feature>
<dbReference type="Pfam" id="PF09766">
    <property type="entry name" value="FmiP_Thoc5"/>
    <property type="match status" value="1"/>
</dbReference>
<reference evidence="6 7" key="1">
    <citation type="journal article" date="2023" name="Insect Mol. Biol.">
        <title>Genome sequencing provides insights into the evolution of gene families encoding plant cell wall-degrading enzymes in longhorned beetles.</title>
        <authorList>
            <person name="Shin N.R."/>
            <person name="Okamura Y."/>
            <person name="Kirsch R."/>
            <person name="Pauchet Y."/>
        </authorList>
    </citation>
    <scope>NUCLEOTIDE SEQUENCE [LARGE SCALE GENOMIC DNA]</scope>
    <source>
        <strain evidence="6">EAD_L_NR</strain>
    </source>
</reference>
<dbReference type="GO" id="GO:0006406">
    <property type="term" value="P:mRNA export from nucleus"/>
    <property type="evidence" value="ECO:0007669"/>
    <property type="project" value="TreeGrafter"/>
</dbReference>
<dbReference type="PANTHER" id="PTHR13375:SF3">
    <property type="entry name" value="THO COMPLEX SUBUNIT 5 HOMOLOG"/>
    <property type="match status" value="1"/>
</dbReference>
<feature type="coiled-coil region" evidence="4">
    <location>
        <begin position="197"/>
        <end position="224"/>
    </location>
</feature>
<feature type="region of interest" description="Disordered" evidence="5">
    <location>
        <begin position="302"/>
        <end position="323"/>
    </location>
</feature>
<comment type="subcellular location">
    <subcellularLocation>
        <location evidence="1">Nucleus</location>
    </subcellularLocation>
</comment>
<evidence type="ECO:0000256" key="2">
    <source>
        <dbReference type="ARBA" id="ARBA00008044"/>
    </source>
</evidence>